<dbReference type="AlphaFoldDB" id="A0A147H4E7"/>
<dbReference type="Proteomes" id="UP000072741">
    <property type="component" value="Unassembled WGS sequence"/>
</dbReference>
<dbReference type="SUPFAM" id="SSF46689">
    <property type="entry name" value="Homeodomain-like"/>
    <property type="match status" value="1"/>
</dbReference>
<accession>A0A147H4E7</accession>
<dbReference type="PRINTS" id="PR00455">
    <property type="entry name" value="HTHTETR"/>
</dbReference>
<evidence type="ECO:0000259" key="5">
    <source>
        <dbReference type="PROSITE" id="PS50977"/>
    </source>
</evidence>
<evidence type="ECO:0000313" key="6">
    <source>
        <dbReference type="EMBL" id="KTT24815.1"/>
    </source>
</evidence>
<evidence type="ECO:0000256" key="4">
    <source>
        <dbReference type="PROSITE-ProRule" id="PRU00335"/>
    </source>
</evidence>
<dbReference type="Pfam" id="PF17932">
    <property type="entry name" value="TetR_C_24"/>
    <property type="match status" value="1"/>
</dbReference>
<evidence type="ECO:0000256" key="2">
    <source>
        <dbReference type="ARBA" id="ARBA00023125"/>
    </source>
</evidence>
<dbReference type="InterPro" id="IPR009057">
    <property type="entry name" value="Homeodomain-like_sf"/>
</dbReference>
<dbReference type="GO" id="GO:0003700">
    <property type="term" value="F:DNA-binding transcription factor activity"/>
    <property type="evidence" value="ECO:0007669"/>
    <property type="project" value="TreeGrafter"/>
</dbReference>
<keyword evidence="1" id="KW-0805">Transcription regulation</keyword>
<dbReference type="InterPro" id="IPR050109">
    <property type="entry name" value="HTH-type_TetR-like_transc_reg"/>
</dbReference>
<dbReference type="InterPro" id="IPR001647">
    <property type="entry name" value="HTH_TetR"/>
</dbReference>
<feature type="domain" description="HTH tetR-type" evidence="5">
    <location>
        <begin position="10"/>
        <end position="70"/>
    </location>
</feature>
<feature type="DNA-binding region" description="H-T-H motif" evidence="4">
    <location>
        <begin position="33"/>
        <end position="52"/>
    </location>
</feature>
<protein>
    <recommendedName>
        <fullName evidence="5">HTH tetR-type domain-containing protein</fullName>
    </recommendedName>
</protein>
<dbReference type="PANTHER" id="PTHR30055:SF234">
    <property type="entry name" value="HTH-TYPE TRANSCRIPTIONAL REGULATOR BETI"/>
    <property type="match status" value="1"/>
</dbReference>
<dbReference type="InterPro" id="IPR036271">
    <property type="entry name" value="Tet_transcr_reg_TetR-rel_C_sf"/>
</dbReference>
<dbReference type="PANTHER" id="PTHR30055">
    <property type="entry name" value="HTH-TYPE TRANSCRIPTIONAL REGULATOR RUTR"/>
    <property type="match status" value="1"/>
</dbReference>
<keyword evidence="2 4" id="KW-0238">DNA-binding</keyword>
<dbReference type="PROSITE" id="PS50977">
    <property type="entry name" value="HTH_TETR_2"/>
    <property type="match status" value="1"/>
</dbReference>
<dbReference type="SUPFAM" id="SSF48498">
    <property type="entry name" value="Tetracyclin repressor-like, C-terminal domain"/>
    <property type="match status" value="1"/>
</dbReference>
<sequence>MTRTRADDYEDKKRAILEKAAALIARKGFDQATMMDVAKACNASKSHLYHYFPSKEDLLFAVVHEHIAQQTAELRAIVALPLPAEERFARFIDSFVQGAARSRSEHLILMADLKFLPRAEREQIRVMEVELADLLEQLLGEMNPTVMRDPKARKPYSLLLFGMMIWTFTWYRKSGQIPPRELAARVSALWTAGFVQLDAEGRPLS</sequence>
<evidence type="ECO:0000313" key="7">
    <source>
        <dbReference type="Proteomes" id="UP000072741"/>
    </source>
</evidence>
<comment type="caution">
    <text evidence="6">The sequence shown here is derived from an EMBL/GenBank/DDBJ whole genome shotgun (WGS) entry which is preliminary data.</text>
</comment>
<dbReference type="GO" id="GO:0000976">
    <property type="term" value="F:transcription cis-regulatory region binding"/>
    <property type="evidence" value="ECO:0007669"/>
    <property type="project" value="TreeGrafter"/>
</dbReference>
<evidence type="ECO:0000256" key="3">
    <source>
        <dbReference type="ARBA" id="ARBA00023163"/>
    </source>
</evidence>
<proteinExistence type="predicted"/>
<dbReference type="Pfam" id="PF00440">
    <property type="entry name" value="TetR_N"/>
    <property type="match status" value="1"/>
</dbReference>
<dbReference type="Gene3D" id="1.10.357.10">
    <property type="entry name" value="Tetracycline Repressor, domain 2"/>
    <property type="match status" value="1"/>
</dbReference>
<dbReference type="InterPro" id="IPR041490">
    <property type="entry name" value="KstR2_TetR_C"/>
</dbReference>
<gene>
    <name evidence="6" type="ORF">NS331_05825</name>
</gene>
<name>A0A147H4E7_9BURK</name>
<organism evidence="6 7">
    <name type="scientific">Pseudacidovorax intermedius</name>
    <dbReference type="NCBI Taxonomy" id="433924"/>
    <lineage>
        <taxon>Bacteria</taxon>
        <taxon>Pseudomonadati</taxon>
        <taxon>Pseudomonadota</taxon>
        <taxon>Betaproteobacteria</taxon>
        <taxon>Burkholderiales</taxon>
        <taxon>Comamonadaceae</taxon>
        <taxon>Pseudacidovorax</taxon>
    </lineage>
</organism>
<dbReference type="RefSeq" id="WP_058641055.1">
    <property type="nucleotide sequence ID" value="NZ_LDSL01000038.1"/>
</dbReference>
<keyword evidence="7" id="KW-1185">Reference proteome</keyword>
<dbReference type="Gene3D" id="1.10.10.60">
    <property type="entry name" value="Homeodomain-like"/>
    <property type="match status" value="1"/>
</dbReference>
<evidence type="ECO:0000256" key="1">
    <source>
        <dbReference type="ARBA" id="ARBA00023015"/>
    </source>
</evidence>
<dbReference type="EMBL" id="LDSL01000038">
    <property type="protein sequence ID" value="KTT24815.1"/>
    <property type="molecule type" value="Genomic_DNA"/>
</dbReference>
<keyword evidence="3" id="KW-0804">Transcription</keyword>
<reference evidence="6 7" key="1">
    <citation type="journal article" date="2016" name="Front. Microbiol.">
        <title>Genomic Resource of Rice Seed Associated Bacteria.</title>
        <authorList>
            <person name="Midha S."/>
            <person name="Bansal K."/>
            <person name="Sharma S."/>
            <person name="Kumar N."/>
            <person name="Patil P.P."/>
            <person name="Chaudhry V."/>
            <person name="Patil P.B."/>
        </authorList>
    </citation>
    <scope>NUCLEOTIDE SEQUENCE [LARGE SCALE GENOMIC DNA]</scope>
    <source>
        <strain evidence="6 7">NS331</strain>
    </source>
</reference>